<comment type="caution">
    <text evidence="2">The sequence shown here is derived from an EMBL/GenBank/DDBJ whole genome shotgun (WGS) entry which is preliminary data.</text>
</comment>
<sequence>MAVQVCERGTEASVKPRSQVENGGETWEGWKSLEGAGRRESKIREPHQGLNPGGRGRPERQSTGWGGERSWTGREWRSRASGPPFALPLADLLGEGLTGTVREK</sequence>
<dbReference type="Proteomes" id="UP001066276">
    <property type="component" value="Chromosome 5"/>
</dbReference>
<keyword evidence="3" id="KW-1185">Reference proteome</keyword>
<evidence type="ECO:0000313" key="2">
    <source>
        <dbReference type="EMBL" id="KAJ1149648.1"/>
    </source>
</evidence>
<gene>
    <name evidence="2" type="ORF">NDU88_002453</name>
</gene>
<organism evidence="2 3">
    <name type="scientific">Pleurodeles waltl</name>
    <name type="common">Iberian ribbed newt</name>
    <dbReference type="NCBI Taxonomy" id="8319"/>
    <lineage>
        <taxon>Eukaryota</taxon>
        <taxon>Metazoa</taxon>
        <taxon>Chordata</taxon>
        <taxon>Craniata</taxon>
        <taxon>Vertebrata</taxon>
        <taxon>Euteleostomi</taxon>
        <taxon>Amphibia</taxon>
        <taxon>Batrachia</taxon>
        <taxon>Caudata</taxon>
        <taxon>Salamandroidea</taxon>
        <taxon>Salamandridae</taxon>
        <taxon>Pleurodelinae</taxon>
        <taxon>Pleurodeles</taxon>
    </lineage>
</organism>
<dbReference type="EMBL" id="JANPWB010000009">
    <property type="protein sequence ID" value="KAJ1149648.1"/>
    <property type="molecule type" value="Genomic_DNA"/>
</dbReference>
<feature type="compositionally biased region" description="Basic and acidic residues" evidence="1">
    <location>
        <begin position="36"/>
        <end position="47"/>
    </location>
</feature>
<protein>
    <submittedName>
        <fullName evidence="2">Uncharacterized protein</fullName>
    </submittedName>
</protein>
<dbReference type="AlphaFoldDB" id="A0AAV7RC08"/>
<evidence type="ECO:0000256" key="1">
    <source>
        <dbReference type="SAM" id="MobiDB-lite"/>
    </source>
</evidence>
<name>A0AAV7RC08_PLEWA</name>
<feature type="region of interest" description="Disordered" evidence="1">
    <location>
        <begin position="1"/>
        <end position="88"/>
    </location>
</feature>
<reference evidence="2" key="1">
    <citation type="journal article" date="2022" name="bioRxiv">
        <title>Sequencing and chromosome-scale assembly of the giantPleurodeles waltlgenome.</title>
        <authorList>
            <person name="Brown T."/>
            <person name="Elewa A."/>
            <person name="Iarovenko S."/>
            <person name="Subramanian E."/>
            <person name="Araus A.J."/>
            <person name="Petzold A."/>
            <person name="Susuki M."/>
            <person name="Suzuki K.-i.T."/>
            <person name="Hayashi T."/>
            <person name="Toyoda A."/>
            <person name="Oliveira C."/>
            <person name="Osipova E."/>
            <person name="Leigh N.D."/>
            <person name="Simon A."/>
            <person name="Yun M.H."/>
        </authorList>
    </citation>
    <scope>NUCLEOTIDE SEQUENCE</scope>
    <source>
        <strain evidence="2">20211129_DDA</strain>
        <tissue evidence="2">Liver</tissue>
    </source>
</reference>
<accession>A0AAV7RC08</accession>
<proteinExistence type="predicted"/>
<evidence type="ECO:0000313" key="3">
    <source>
        <dbReference type="Proteomes" id="UP001066276"/>
    </source>
</evidence>